<dbReference type="RefSeq" id="WP_099307447.1">
    <property type="nucleotide sequence ID" value="NZ_PDVP01000011.1"/>
</dbReference>
<dbReference type="OrthoDB" id="7851356at2"/>
<name>A0A2G1QK44_9HYPH</name>
<protein>
    <submittedName>
        <fullName evidence="1">Uncharacterized protein</fullName>
    </submittedName>
</protein>
<sequence length="157" mass="17854">MDALAALLMTWIAENSDYRTAHLPVPAIVEMSPQELTREAYKDNPKMLPDGGIDDRILALYSFEDGAHGTIFVLGAKWTDDGSAPDLPPQSDPVFQERVLHELVHHVQRVTGAYDRFPCRNFGEREAYDLGGKFLKQRHVRDPLPNRVFWATIYSRC</sequence>
<organism evidence="1 2">
    <name type="scientific">Zhengella mangrovi</name>
    <dbReference type="NCBI Taxonomy" id="1982044"/>
    <lineage>
        <taxon>Bacteria</taxon>
        <taxon>Pseudomonadati</taxon>
        <taxon>Pseudomonadota</taxon>
        <taxon>Alphaproteobacteria</taxon>
        <taxon>Hyphomicrobiales</taxon>
        <taxon>Notoacmeibacteraceae</taxon>
        <taxon>Zhengella</taxon>
    </lineage>
</organism>
<dbReference type="Proteomes" id="UP000221168">
    <property type="component" value="Unassembled WGS sequence"/>
</dbReference>
<reference evidence="1 2" key="1">
    <citation type="submission" date="2017-10" db="EMBL/GenBank/DDBJ databases">
        <title>Sedimentibacterium mangrovi gen. nov., sp. nov., a novel member of family Phyllobacteriacea isolated from mangrove sediment.</title>
        <authorList>
            <person name="Liao H."/>
            <person name="Tian Y."/>
        </authorList>
    </citation>
    <scope>NUCLEOTIDE SEQUENCE [LARGE SCALE GENOMIC DNA]</scope>
    <source>
        <strain evidence="1 2">X9-2-2</strain>
    </source>
</reference>
<dbReference type="AlphaFoldDB" id="A0A2G1QK44"/>
<gene>
    <name evidence="1" type="ORF">CSC94_16375</name>
</gene>
<comment type="caution">
    <text evidence="1">The sequence shown here is derived from an EMBL/GenBank/DDBJ whole genome shotgun (WGS) entry which is preliminary data.</text>
</comment>
<accession>A0A2G1QK44</accession>
<proteinExistence type="predicted"/>
<evidence type="ECO:0000313" key="2">
    <source>
        <dbReference type="Proteomes" id="UP000221168"/>
    </source>
</evidence>
<evidence type="ECO:0000313" key="1">
    <source>
        <dbReference type="EMBL" id="PHP65896.1"/>
    </source>
</evidence>
<keyword evidence="2" id="KW-1185">Reference proteome</keyword>
<dbReference type="EMBL" id="PDVP01000011">
    <property type="protein sequence ID" value="PHP65896.1"/>
    <property type="molecule type" value="Genomic_DNA"/>
</dbReference>